<comment type="similarity">
    <text evidence="2">Belongs to the pterin-4-alpha-carbinolamine dehydratase family.</text>
</comment>
<evidence type="ECO:0000256" key="3">
    <source>
        <dbReference type="ARBA" id="ARBA00013252"/>
    </source>
</evidence>
<feature type="domain" description="Glyoxalase-like" evidence="5">
    <location>
        <begin position="120"/>
        <end position="223"/>
    </location>
</feature>
<dbReference type="SUPFAM" id="SSF54593">
    <property type="entry name" value="Glyoxalase/Bleomycin resistance protein/Dihydroxybiphenyl dioxygenase"/>
    <property type="match status" value="1"/>
</dbReference>
<proteinExistence type="inferred from homology"/>
<sequence>MSPSIPDADKHVLSDHDISTEVDGGLEDWRPLFGQLAARFATGDFATGARLVAKVAEVADEQDHHPDVDLRYGFVEVRTWSHDVGGVTRRDLRLARAVSEAAHALGVSAVPGQLQAVEWALDTWDAGEVKPFWAAVLGLDEAEDDAVDPAGRWPSVWFQPTEQRPGHLGEHRQRWHADVRVPPEVVQERITAVLQAGGRLVSDDQAPAFWVLEDPQGNRACLTTWLGRGPGPAA</sequence>
<dbReference type="EC" id="4.2.1.96" evidence="3"/>
<comment type="catalytic activity">
    <reaction evidence="1">
        <text>(4aS,6R)-4a-hydroxy-L-erythro-5,6,7,8-tetrahydrobiopterin = (6R)-L-erythro-6,7-dihydrobiopterin + H2O</text>
        <dbReference type="Rhea" id="RHEA:11920"/>
        <dbReference type="ChEBI" id="CHEBI:15377"/>
        <dbReference type="ChEBI" id="CHEBI:15642"/>
        <dbReference type="ChEBI" id="CHEBI:43120"/>
        <dbReference type="EC" id="4.2.1.96"/>
    </reaction>
</comment>
<dbReference type="InterPro" id="IPR036428">
    <property type="entry name" value="PCD_sf"/>
</dbReference>
<evidence type="ECO:0000313" key="6">
    <source>
        <dbReference type="EMBL" id="CAB4728504.1"/>
    </source>
</evidence>
<protein>
    <recommendedName>
        <fullName evidence="3">4a-hydroxytetrahydrobiopterin dehydratase</fullName>
        <ecNumber evidence="3">4.2.1.96</ecNumber>
    </recommendedName>
</protein>
<keyword evidence="4" id="KW-0456">Lyase</keyword>
<dbReference type="EMBL" id="CAEZYQ010000002">
    <property type="protein sequence ID" value="CAB4728504.1"/>
    <property type="molecule type" value="Genomic_DNA"/>
</dbReference>
<evidence type="ECO:0000256" key="4">
    <source>
        <dbReference type="ARBA" id="ARBA00023239"/>
    </source>
</evidence>
<dbReference type="InterPro" id="IPR041581">
    <property type="entry name" value="Glyoxalase_6"/>
</dbReference>
<reference evidence="6" key="1">
    <citation type="submission" date="2020-05" db="EMBL/GenBank/DDBJ databases">
        <authorList>
            <person name="Chiriac C."/>
            <person name="Salcher M."/>
            <person name="Ghai R."/>
            <person name="Kavagutti S V."/>
        </authorList>
    </citation>
    <scope>NUCLEOTIDE SEQUENCE</scope>
</reference>
<evidence type="ECO:0000259" key="5">
    <source>
        <dbReference type="Pfam" id="PF18029"/>
    </source>
</evidence>
<evidence type="ECO:0000256" key="2">
    <source>
        <dbReference type="ARBA" id="ARBA00006472"/>
    </source>
</evidence>
<dbReference type="Gene3D" id="3.30.1360.20">
    <property type="entry name" value="Transcriptional coactivator/pterin dehydratase"/>
    <property type="match status" value="1"/>
</dbReference>
<name>A0A6J6S105_9ZZZZ</name>
<accession>A0A6J6S105</accession>
<dbReference type="Gene3D" id="3.10.180.10">
    <property type="entry name" value="2,3-Dihydroxybiphenyl 1,2-Dioxygenase, domain 1"/>
    <property type="match status" value="1"/>
</dbReference>
<dbReference type="AlphaFoldDB" id="A0A6J6S105"/>
<gene>
    <name evidence="6" type="ORF">UFOPK2761_00326</name>
</gene>
<evidence type="ECO:0000256" key="1">
    <source>
        <dbReference type="ARBA" id="ARBA00001554"/>
    </source>
</evidence>
<dbReference type="Pfam" id="PF18029">
    <property type="entry name" value="Glyoxalase_6"/>
    <property type="match status" value="1"/>
</dbReference>
<dbReference type="GO" id="GO:0008124">
    <property type="term" value="F:4-alpha-hydroxytetrahydrobiopterin dehydratase activity"/>
    <property type="evidence" value="ECO:0007669"/>
    <property type="project" value="UniProtKB-EC"/>
</dbReference>
<dbReference type="GO" id="GO:0006729">
    <property type="term" value="P:tetrahydrobiopterin biosynthetic process"/>
    <property type="evidence" value="ECO:0007669"/>
    <property type="project" value="InterPro"/>
</dbReference>
<dbReference type="CDD" id="cd00488">
    <property type="entry name" value="PCD_DCoH"/>
    <property type="match status" value="1"/>
</dbReference>
<dbReference type="PANTHER" id="PTHR12599:SF0">
    <property type="entry name" value="PTERIN-4-ALPHA-CARBINOLAMINE DEHYDRATASE"/>
    <property type="match status" value="1"/>
</dbReference>
<dbReference type="InterPro" id="IPR001533">
    <property type="entry name" value="Pterin_deHydtase"/>
</dbReference>
<dbReference type="InterPro" id="IPR029068">
    <property type="entry name" value="Glyas_Bleomycin-R_OHBP_Dase"/>
</dbReference>
<dbReference type="PANTHER" id="PTHR12599">
    <property type="entry name" value="PTERIN-4-ALPHA-CARBINOLAMINE DEHYDRATASE"/>
    <property type="match status" value="1"/>
</dbReference>
<dbReference type="SUPFAM" id="SSF55248">
    <property type="entry name" value="PCD-like"/>
    <property type="match status" value="1"/>
</dbReference>
<dbReference type="Pfam" id="PF01329">
    <property type="entry name" value="Pterin_4a"/>
    <property type="match status" value="1"/>
</dbReference>
<organism evidence="6">
    <name type="scientific">freshwater metagenome</name>
    <dbReference type="NCBI Taxonomy" id="449393"/>
    <lineage>
        <taxon>unclassified sequences</taxon>
        <taxon>metagenomes</taxon>
        <taxon>ecological metagenomes</taxon>
    </lineage>
</organism>